<evidence type="ECO:0000256" key="1">
    <source>
        <dbReference type="SAM" id="SignalP"/>
    </source>
</evidence>
<dbReference type="SUPFAM" id="SSF55383">
    <property type="entry name" value="Copper amine oxidase, domain N"/>
    <property type="match status" value="1"/>
</dbReference>
<name>A0ABS5PRA4_9FIRM</name>
<keyword evidence="4" id="KW-1185">Reference proteome</keyword>
<evidence type="ECO:0000313" key="4">
    <source>
        <dbReference type="Proteomes" id="UP000746471"/>
    </source>
</evidence>
<organism evidence="3 4">
    <name type="scientific">Fusibacter paucivorans</name>
    <dbReference type="NCBI Taxonomy" id="76009"/>
    <lineage>
        <taxon>Bacteria</taxon>
        <taxon>Bacillati</taxon>
        <taxon>Bacillota</taxon>
        <taxon>Clostridia</taxon>
        <taxon>Eubacteriales</taxon>
        <taxon>Eubacteriales Family XII. Incertae Sedis</taxon>
        <taxon>Fusibacter</taxon>
    </lineage>
</organism>
<accession>A0ABS5PRA4</accession>
<dbReference type="InterPro" id="IPR036582">
    <property type="entry name" value="Mao_N_sf"/>
</dbReference>
<keyword evidence="1" id="KW-0732">Signal</keyword>
<comment type="caution">
    <text evidence="3">The sequence shown here is derived from an EMBL/GenBank/DDBJ whole genome shotgun (WGS) entry which is preliminary data.</text>
</comment>
<dbReference type="InterPro" id="IPR012854">
    <property type="entry name" value="Cu_amine_oxidase-like_N"/>
</dbReference>
<gene>
    <name evidence="3" type="ORF">KHM83_13475</name>
</gene>
<dbReference type="Proteomes" id="UP000746471">
    <property type="component" value="Unassembled WGS sequence"/>
</dbReference>
<protein>
    <recommendedName>
        <fullName evidence="2">Copper amine oxidase-like N-terminal domain-containing protein</fullName>
    </recommendedName>
</protein>
<evidence type="ECO:0000313" key="3">
    <source>
        <dbReference type="EMBL" id="MBS7527690.1"/>
    </source>
</evidence>
<evidence type="ECO:0000259" key="2">
    <source>
        <dbReference type="Pfam" id="PF07833"/>
    </source>
</evidence>
<feature type="chain" id="PRO_5047251854" description="Copper amine oxidase-like N-terminal domain-containing protein" evidence="1">
    <location>
        <begin position="23"/>
        <end position="238"/>
    </location>
</feature>
<dbReference type="EMBL" id="JAHBCL010000023">
    <property type="protein sequence ID" value="MBS7527690.1"/>
    <property type="molecule type" value="Genomic_DNA"/>
</dbReference>
<proteinExistence type="predicted"/>
<feature type="signal peptide" evidence="1">
    <location>
        <begin position="1"/>
        <end position="22"/>
    </location>
</feature>
<reference evidence="3 4" key="1">
    <citation type="submission" date="2021-05" db="EMBL/GenBank/DDBJ databases">
        <title>Fusibacter ferrireducens sp. nov., an anaerobic, sulfur- and Fe-reducing bacterium isolated from the mangrove sediment.</title>
        <authorList>
            <person name="Qiu D."/>
        </authorList>
    </citation>
    <scope>NUCLEOTIDE SEQUENCE [LARGE SCALE GENOMIC DNA]</scope>
    <source>
        <strain evidence="3 4">DSM 12116</strain>
    </source>
</reference>
<sequence length="238" mass="26368">MKKAIFAVMAAVVLVFASYSIGASTQTPVTAYLSPDVNVVVNGTKLQSVDDLGNTSYPILYNGSTYLPAKKIAEAIGMEISWDATTSSIILTGGDSSTLNTEQDWSFMPTLAPNQEYSNLQPPTDIVALKYNGMNSNENIYKLEYSYNKDGEILKCTNYLIIPDNMMDETTLELDYDNSLSFCPKVKYSTSYSFNFELIDEYGKVDSCYAYTLTNGFTNGNVIEATIYDEFNTAVLKF</sequence>
<dbReference type="RefSeq" id="WP_213237548.1">
    <property type="nucleotide sequence ID" value="NZ_JAHBCL010000023.1"/>
</dbReference>
<feature type="domain" description="Copper amine oxidase-like N-terminal" evidence="2">
    <location>
        <begin position="57"/>
        <end position="96"/>
    </location>
</feature>
<dbReference type="Pfam" id="PF07833">
    <property type="entry name" value="Cu_amine_oxidN1"/>
    <property type="match status" value="1"/>
</dbReference>